<sequence length="122" mass="13665">MEGFAKSRPSLDQVPGLALRTSDRSVIGFIYLLGMFTLRIVAAANEHPEPPLSQYQYGTTNGAVLSFQNFDDMPIRLTFQRTDVIAFRIVRTSEKRTMLAGTNNEFSPALWAGLVVTHRKQC</sequence>
<dbReference type="Proteomes" id="UP000035479">
    <property type="component" value="Chromosome"/>
</dbReference>
<evidence type="ECO:0000313" key="1">
    <source>
        <dbReference type="EMBL" id="AKL14876.1"/>
    </source>
</evidence>
<dbReference type="EMBL" id="CP011602">
    <property type="protein sequence ID" value="AKL14876.1"/>
    <property type="molecule type" value="Genomic_DNA"/>
</dbReference>
<name>A0AAC8QU39_9ENTR</name>
<gene>
    <name evidence="1" type="ORF">AB182_27930</name>
</gene>
<organism evidence="1 2">
    <name type="scientific">Phytobacter ursingii</name>
    <dbReference type="NCBI Taxonomy" id="1972431"/>
    <lineage>
        <taxon>Bacteria</taxon>
        <taxon>Pseudomonadati</taxon>
        <taxon>Pseudomonadota</taxon>
        <taxon>Gammaproteobacteria</taxon>
        <taxon>Enterobacterales</taxon>
        <taxon>Enterobacteriaceae</taxon>
        <taxon>Phytobacter</taxon>
    </lineage>
</organism>
<dbReference type="AntiFam" id="ANF00200">
    <property type="entry name" value="Shadow ORF (opposite yrdD)"/>
</dbReference>
<protein>
    <submittedName>
        <fullName evidence="1">Uncharacterized protein</fullName>
    </submittedName>
</protein>
<evidence type="ECO:0000313" key="2">
    <source>
        <dbReference type="Proteomes" id="UP000035479"/>
    </source>
</evidence>
<reference evidence="1 2" key="1">
    <citation type="submission" date="2015-06" db="EMBL/GenBank/DDBJ databases">
        <title>Rapid spread of a carbapenem resistance gene driven by multiple levels of genetic mobility.</title>
        <authorList>
            <person name="Sheppard A.E."/>
            <person name="Stoesser N."/>
            <person name="Wilson D."/>
            <person name="Sebra R."/>
            <person name="Kasarskis A."/>
            <person name="Anson L."/>
            <person name="Giess A."/>
            <person name="Pankhurst L."/>
            <person name="Vaughan A."/>
            <person name="Grim C.J."/>
            <person name="Cox H."/>
            <person name="Yeh A."/>
            <person name="Sifri C.D."/>
            <person name="Walker S."/>
            <person name="Peto T.E."/>
            <person name="Crook D.W."/>
            <person name="Mathers A.J."/>
        </authorList>
    </citation>
    <scope>NUCLEOTIDE SEQUENCE [LARGE SCALE GENOMIC DNA]</scope>
    <source>
        <strain evidence="1 2">CAV1151</strain>
    </source>
</reference>
<proteinExistence type="predicted"/>
<dbReference type="AlphaFoldDB" id="A0AAC8QU39"/>
<dbReference type="KEGG" id="kin:AB182_27930"/>
<accession>A0AAC8QU39</accession>